<dbReference type="InterPro" id="IPR014044">
    <property type="entry name" value="CAP_dom"/>
</dbReference>
<reference evidence="3" key="2">
    <citation type="submission" date="2023-05" db="EMBL/GenBank/DDBJ databases">
        <authorList>
            <consortium name="Lawrence Berkeley National Laboratory"/>
            <person name="Steindorff A."/>
            <person name="Hensen N."/>
            <person name="Bonometti L."/>
            <person name="Westerberg I."/>
            <person name="Brannstrom I.O."/>
            <person name="Guillou S."/>
            <person name="Cros-Aarteil S."/>
            <person name="Calhoun S."/>
            <person name="Haridas S."/>
            <person name="Kuo A."/>
            <person name="Mondo S."/>
            <person name="Pangilinan J."/>
            <person name="Riley R."/>
            <person name="Labutti K."/>
            <person name="Andreopoulos B."/>
            <person name="Lipzen A."/>
            <person name="Chen C."/>
            <person name="Yanf M."/>
            <person name="Daum C."/>
            <person name="Ng V."/>
            <person name="Clum A."/>
            <person name="Ohm R."/>
            <person name="Martin F."/>
            <person name="Silar P."/>
            <person name="Natvig D."/>
            <person name="Lalanne C."/>
            <person name="Gautier V."/>
            <person name="Ament-Velasquez S.L."/>
            <person name="Kruys A."/>
            <person name="Hutchinson M.I."/>
            <person name="Powell A.J."/>
            <person name="Barry K."/>
            <person name="Miller A.N."/>
            <person name="Grigoriev I.V."/>
            <person name="Debuchy R."/>
            <person name="Gladieux P."/>
            <person name="Thoren M.H."/>
            <person name="Johannesson H."/>
        </authorList>
    </citation>
    <scope>NUCLEOTIDE SEQUENCE</scope>
    <source>
        <strain evidence="3">PSN293</strain>
    </source>
</reference>
<sequence>MHLQSSIQTLLLSLTFTSGSLSDATDSILDARQPQDTTIVVTRTASPPSASLAPEFRSGEKFKSAILNSTNTFREQHNASAVEYNSTLAKFASSYLSSLSDCEFEHSGGPYGENLAIGCSDTVSGCVELWGNERDMYDFGNPGFDKSTGHFTQLVWKNTTDVGCGRKWCGREKRWYLVCEYWPRGNIIGQFDNQVMAQTGLAPGRASAVIGLEIVVVFWMVTLLLG</sequence>
<dbReference type="PRINTS" id="PR00837">
    <property type="entry name" value="V5TPXLIKE"/>
</dbReference>
<evidence type="ECO:0000313" key="4">
    <source>
        <dbReference type="Proteomes" id="UP001301769"/>
    </source>
</evidence>
<keyword evidence="1" id="KW-0732">Signal</keyword>
<dbReference type="InterPro" id="IPR035940">
    <property type="entry name" value="CAP_sf"/>
</dbReference>
<organism evidence="3 4">
    <name type="scientific">Rhypophila decipiens</name>
    <dbReference type="NCBI Taxonomy" id="261697"/>
    <lineage>
        <taxon>Eukaryota</taxon>
        <taxon>Fungi</taxon>
        <taxon>Dikarya</taxon>
        <taxon>Ascomycota</taxon>
        <taxon>Pezizomycotina</taxon>
        <taxon>Sordariomycetes</taxon>
        <taxon>Sordariomycetidae</taxon>
        <taxon>Sordariales</taxon>
        <taxon>Naviculisporaceae</taxon>
        <taxon>Rhypophila</taxon>
    </lineage>
</organism>
<dbReference type="GO" id="GO:0005576">
    <property type="term" value="C:extracellular region"/>
    <property type="evidence" value="ECO:0007669"/>
    <property type="project" value="InterPro"/>
</dbReference>
<dbReference type="Gene3D" id="3.40.33.10">
    <property type="entry name" value="CAP"/>
    <property type="match status" value="1"/>
</dbReference>
<evidence type="ECO:0000259" key="2">
    <source>
        <dbReference type="SMART" id="SM00198"/>
    </source>
</evidence>
<name>A0AAN6Y3M4_9PEZI</name>
<protein>
    <submittedName>
        <fullName evidence="3">CAP domain-containing protein</fullName>
    </submittedName>
</protein>
<feature type="chain" id="PRO_5042924771" evidence="1">
    <location>
        <begin position="23"/>
        <end position="226"/>
    </location>
</feature>
<proteinExistence type="predicted"/>
<dbReference type="Pfam" id="PF00188">
    <property type="entry name" value="CAP"/>
    <property type="match status" value="1"/>
</dbReference>
<dbReference type="PANTHER" id="PTHR10334">
    <property type="entry name" value="CYSTEINE-RICH SECRETORY PROTEIN-RELATED"/>
    <property type="match status" value="1"/>
</dbReference>
<evidence type="ECO:0000313" key="3">
    <source>
        <dbReference type="EMBL" id="KAK4210766.1"/>
    </source>
</evidence>
<keyword evidence="4" id="KW-1185">Reference proteome</keyword>
<gene>
    <name evidence="3" type="ORF">QBC37DRAFT_428209</name>
</gene>
<dbReference type="PROSITE" id="PS01009">
    <property type="entry name" value="CRISP_1"/>
    <property type="match status" value="1"/>
</dbReference>
<reference evidence="3" key="1">
    <citation type="journal article" date="2023" name="Mol. Phylogenet. Evol.">
        <title>Genome-scale phylogeny and comparative genomics of the fungal order Sordariales.</title>
        <authorList>
            <person name="Hensen N."/>
            <person name="Bonometti L."/>
            <person name="Westerberg I."/>
            <person name="Brannstrom I.O."/>
            <person name="Guillou S."/>
            <person name="Cros-Aarteil S."/>
            <person name="Calhoun S."/>
            <person name="Haridas S."/>
            <person name="Kuo A."/>
            <person name="Mondo S."/>
            <person name="Pangilinan J."/>
            <person name="Riley R."/>
            <person name="LaButti K."/>
            <person name="Andreopoulos B."/>
            <person name="Lipzen A."/>
            <person name="Chen C."/>
            <person name="Yan M."/>
            <person name="Daum C."/>
            <person name="Ng V."/>
            <person name="Clum A."/>
            <person name="Steindorff A."/>
            <person name="Ohm R.A."/>
            <person name="Martin F."/>
            <person name="Silar P."/>
            <person name="Natvig D.O."/>
            <person name="Lalanne C."/>
            <person name="Gautier V."/>
            <person name="Ament-Velasquez S.L."/>
            <person name="Kruys A."/>
            <person name="Hutchinson M.I."/>
            <person name="Powell A.J."/>
            <person name="Barry K."/>
            <person name="Miller A.N."/>
            <person name="Grigoriev I.V."/>
            <person name="Debuchy R."/>
            <person name="Gladieux P."/>
            <person name="Hiltunen Thoren M."/>
            <person name="Johannesson H."/>
        </authorList>
    </citation>
    <scope>NUCLEOTIDE SEQUENCE</scope>
    <source>
        <strain evidence="3">PSN293</strain>
    </source>
</reference>
<dbReference type="AlphaFoldDB" id="A0AAN6Y3M4"/>
<dbReference type="SUPFAM" id="SSF55797">
    <property type="entry name" value="PR-1-like"/>
    <property type="match status" value="1"/>
</dbReference>
<dbReference type="InterPro" id="IPR001283">
    <property type="entry name" value="CRISP-related"/>
</dbReference>
<evidence type="ECO:0000256" key="1">
    <source>
        <dbReference type="SAM" id="SignalP"/>
    </source>
</evidence>
<feature type="domain" description="SCP" evidence="2">
    <location>
        <begin position="61"/>
        <end position="189"/>
    </location>
</feature>
<dbReference type="SMART" id="SM00198">
    <property type="entry name" value="SCP"/>
    <property type="match status" value="1"/>
</dbReference>
<dbReference type="InterPro" id="IPR018244">
    <property type="entry name" value="Allrgn_V5/Tpx1_CS"/>
</dbReference>
<dbReference type="EMBL" id="MU858166">
    <property type="protein sequence ID" value="KAK4210766.1"/>
    <property type="molecule type" value="Genomic_DNA"/>
</dbReference>
<accession>A0AAN6Y3M4</accession>
<feature type="signal peptide" evidence="1">
    <location>
        <begin position="1"/>
        <end position="22"/>
    </location>
</feature>
<comment type="caution">
    <text evidence="3">The sequence shown here is derived from an EMBL/GenBank/DDBJ whole genome shotgun (WGS) entry which is preliminary data.</text>
</comment>
<dbReference type="Proteomes" id="UP001301769">
    <property type="component" value="Unassembled WGS sequence"/>
</dbReference>